<comment type="caution">
    <text evidence="1">The sequence shown here is derived from an EMBL/GenBank/DDBJ whole genome shotgun (WGS) entry which is preliminary data.</text>
</comment>
<proteinExistence type="predicted"/>
<protein>
    <submittedName>
        <fullName evidence="1">Uncharacterized protein</fullName>
    </submittedName>
</protein>
<evidence type="ECO:0000313" key="2">
    <source>
        <dbReference type="Proteomes" id="UP000286701"/>
    </source>
</evidence>
<dbReference type="AlphaFoldDB" id="A0A3S3X0Z3"/>
<evidence type="ECO:0000313" key="1">
    <source>
        <dbReference type="EMBL" id="RWY48182.1"/>
    </source>
</evidence>
<accession>A0A3S3X0Z3</accession>
<keyword evidence="2" id="KW-1185">Reference proteome</keyword>
<name>A0A3S3X0Z3_9SPHI</name>
<reference evidence="1 2" key="1">
    <citation type="submission" date="2019-01" db="EMBL/GenBank/DDBJ databases">
        <title>Mucilaginibacter antarcticum sp. nov., isolated from antarctic soil.</title>
        <authorList>
            <person name="Yan Y.-Q."/>
            <person name="Du Z.-J."/>
        </authorList>
    </citation>
    <scope>NUCLEOTIDE SEQUENCE [LARGE SCALE GENOMIC DNA]</scope>
    <source>
        <strain evidence="1 2">F01003</strain>
    </source>
</reference>
<dbReference type="Proteomes" id="UP000286701">
    <property type="component" value="Unassembled WGS sequence"/>
</dbReference>
<dbReference type="EMBL" id="SBIW01000012">
    <property type="protein sequence ID" value="RWY48182.1"/>
    <property type="molecule type" value="Genomic_DNA"/>
</dbReference>
<dbReference type="RefSeq" id="WP_128536075.1">
    <property type="nucleotide sequence ID" value="NZ_SBIW01000012.1"/>
</dbReference>
<gene>
    <name evidence="1" type="ORF">EPL05_21665</name>
</gene>
<sequence>MNIEELILSFLDKKADQEEKRRQIDYDRRNEMSELEKLLPSNSKQFHILNLNDVIQFDEKVYEQLTAELNELGSELRPILMDQNATYISPIEVHIENESYAMIWLDDNGVIQGIRRISKI</sequence>
<organism evidence="1 2">
    <name type="scientific">Mucilaginibacter gilvus</name>
    <dbReference type="NCBI Taxonomy" id="2305909"/>
    <lineage>
        <taxon>Bacteria</taxon>
        <taxon>Pseudomonadati</taxon>
        <taxon>Bacteroidota</taxon>
        <taxon>Sphingobacteriia</taxon>
        <taxon>Sphingobacteriales</taxon>
        <taxon>Sphingobacteriaceae</taxon>
        <taxon>Mucilaginibacter</taxon>
    </lineage>
</organism>